<dbReference type="RefSeq" id="XP_007411995.1">
    <property type="nucleotide sequence ID" value="XM_007411933.1"/>
</dbReference>
<dbReference type="GeneID" id="18923354"/>
<dbReference type="KEGG" id="mlr:MELLADRAFT_108044"/>
<proteinExistence type="predicted"/>
<evidence type="ECO:0000256" key="1">
    <source>
        <dbReference type="SAM" id="MobiDB-lite"/>
    </source>
</evidence>
<dbReference type="OrthoDB" id="10684770at2759"/>
<dbReference type="AlphaFoldDB" id="F4RRS5"/>
<feature type="region of interest" description="Disordered" evidence="1">
    <location>
        <begin position="426"/>
        <end position="479"/>
    </location>
</feature>
<feature type="compositionally biased region" description="Basic and acidic residues" evidence="1">
    <location>
        <begin position="431"/>
        <end position="447"/>
    </location>
</feature>
<accession>F4RRS5</accession>
<sequence length="479" mass="54394">MFSDQWHVILKSSINFYEKSLKLILFFCKIPGKTRQLVEEGGHSIGDVVRQINGVPDGNQMMVDHAMNNVESSGPQPVGVPKAYRFKTIVIRPTPRYRPAIGVPYGFQQPTEDLRPARLPTYKIPGAGAVYLHNPPGDVRYGYDHQPIQFNRQQVDPRFQAVGGPNPFQLNQGQLNEVNMRNQMLAEIGPNGQQIINNIRQKVKTTMESTQFRESKSNLNPNHGQQVNPSNPAAQGQPQALTEAQTTRKGEGKSPLGVKNANRKVANKNKDKVLTKPNRVDYKHFQPIKNVHESIQPGYKSIVNEFSNAEDDAIYPNLAQLYKRSKMLQNAPQTQENQVMLGQLNTVINERLLRPLDIEDGVLSRKFKPNLLNLLKSRRKLDFRSPRTLKRKKAKYYILNTLIEQEMRQPIDTPMPLWDLSESVGSTTAGDKLKSNEEVNSQLKEKNVGPSFNHDAATKKFQRIPTFDLNKEPDEFEDK</sequence>
<feature type="region of interest" description="Disordered" evidence="1">
    <location>
        <begin position="208"/>
        <end position="268"/>
    </location>
</feature>
<dbReference type="InParanoid" id="F4RRS5"/>
<gene>
    <name evidence="2" type="ORF">MELLADRAFT_108044</name>
</gene>
<dbReference type="HOGENOM" id="CLU_569947_0_0_1"/>
<protein>
    <submittedName>
        <fullName evidence="2">Uncharacterized protein</fullName>
    </submittedName>
</protein>
<keyword evidence="3" id="KW-1185">Reference proteome</keyword>
<feature type="compositionally biased region" description="Polar residues" evidence="1">
    <location>
        <begin position="217"/>
        <end position="245"/>
    </location>
</feature>
<name>F4RRS5_MELLP</name>
<evidence type="ECO:0000313" key="3">
    <source>
        <dbReference type="Proteomes" id="UP000001072"/>
    </source>
</evidence>
<dbReference type="EMBL" id="GL883116">
    <property type="protein sequence ID" value="EGG04904.1"/>
    <property type="molecule type" value="Genomic_DNA"/>
</dbReference>
<organism evidence="3">
    <name type="scientific">Melampsora larici-populina (strain 98AG31 / pathotype 3-4-7)</name>
    <name type="common">Poplar leaf rust fungus</name>
    <dbReference type="NCBI Taxonomy" id="747676"/>
    <lineage>
        <taxon>Eukaryota</taxon>
        <taxon>Fungi</taxon>
        <taxon>Dikarya</taxon>
        <taxon>Basidiomycota</taxon>
        <taxon>Pucciniomycotina</taxon>
        <taxon>Pucciniomycetes</taxon>
        <taxon>Pucciniales</taxon>
        <taxon>Melampsoraceae</taxon>
        <taxon>Melampsora</taxon>
    </lineage>
</organism>
<evidence type="ECO:0000313" key="2">
    <source>
        <dbReference type="EMBL" id="EGG04904.1"/>
    </source>
</evidence>
<reference evidence="3" key="1">
    <citation type="journal article" date="2011" name="Proc. Natl. Acad. Sci. U.S.A.">
        <title>Obligate biotrophy features unraveled by the genomic analysis of rust fungi.</title>
        <authorList>
            <person name="Duplessis S."/>
            <person name="Cuomo C.A."/>
            <person name="Lin Y.-C."/>
            <person name="Aerts A."/>
            <person name="Tisserant E."/>
            <person name="Veneault-Fourrey C."/>
            <person name="Joly D.L."/>
            <person name="Hacquard S."/>
            <person name="Amselem J."/>
            <person name="Cantarel B.L."/>
            <person name="Chiu R."/>
            <person name="Coutinho P.M."/>
            <person name="Feau N."/>
            <person name="Field M."/>
            <person name="Frey P."/>
            <person name="Gelhaye E."/>
            <person name="Goldberg J."/>
            <person name="Grabherr M.G."/>
            <person name="Kodira C.D."/>
            <person name="Kohler A."/>
            <person name="Kuees U."/>
            <person name="Lindquist E.A."/>
            <person name="Lucas S.M."/>
            <person name="Mago R."/>
            <person name="Mauceli E."/>
            <person name="Morin E."/>
            <person name="Murat C."/>
            <person name="Pangilinan J.L."/>
            <person name="Park R."/>
            <person name="Pearson M."/>
            <person name="Quesneville H."/>
            <person name="Rouhier N."/>
            <person name="Sakthikumar S."/>
            <person name="Salamov A.A."/>
            <person name="Schmutz J."/>
            <person name="Selles B."/>
            <person name="Shapiro H."/>
            <person name="Tanguay P."/>
            <person name="Tuskan G.A."/>
            <person name="Henrissat B."/>
            <person name="Van de Peer Y."/>
            <person name="Rouze P."/>
            <person name="Ellis J.G."/>
            <person name="Dodds P.N."/>
            <person name="Schein J.E."/>
            <person name="Zhong S."/>
            <person name="Hamelin R.C."/>
            <person name="Grigoriev I.V."/>
            <person name="Szabo L.J."/>
            <person name="Martin F."/>
        </authorList>
    </citation>
    <scope>NUCLEOTIDE SEQUENCE [LARGE SCALE GENOMIC DNA]</scope>
    <source>
        <strain evidence="3">98AG31 / pathotype 3-4-7</strain>
    </source>
</reference>
<dbReference type="VEuPathDB" id="FungiDB:MELLADRAFT_108044"/>
<feature type="compositionally biased region" description="Basic and acidic residues" evidence="1">
    <location>
        <begin position="469"/>
        <end position="479"/>
    </location>
</feature>
<dbReference type="Proteomes" id="UP000001072">
    <property type="component" value="Unassembled WGS sequence"/>
</dbReference>